<name>A0ABP8A2Y9_9MICO</name>
<accession>A0ABP8A2Y9</accession>
<reference evidence="4" key="1">
    <citation type="journal article" date="2019" name="Int. J. Syst. Evol. Microbiol.">
        <title>The Global Catalogue of Microorganisms (GCM) 10K type strain sequencing project: providing services to taxonomists for standard genome sequencing and annotation.</title>
        <authorList>
            <consortium name="The Broad Institute Genomics Platform"/>
            <consortium name="The Broad Institute Genome Sequencing Center for Infectious Disease"/>
            <person name="Wu L."/>
            <person name="Ma J."/>
        </authorList>
    </citation>
    <scope>NUCLEOTIDE SEQUENCE [LARGE SCALE GENOMIC DNA]</scope>
    <source>
        <strain evidence="4">JCM 17591</strain>
    </source>
</reference>
<organism evidence="3 4">
    <name type="scientific">Gryllotalpicola koreensis</name>
    <dbReference type="NCBI Taxonomy" id="993086"/>
    <lineage>
        <taxon>Bacteria</taxon>
        <taxon>Bacillati</taxon>
        <taxon>Actinomycetota</taxon>
        <taxon>Actinomycetes</taxon>
        <taxon>Micrococcales</taxon>
        <taxon>Microbacteriaceae</taxon>
        <taxon>Gryllotalpicola</taxon>
    </lineage>
</organism>
<feature type="region of interest" description="Disordered" evidence="1">
    <location>
        <begin position="360"/>
        <end position="413"/>
    </location>
</feature>
<comment type="caution">
    <text evidence="3">The sequence shown here is derived from an EMBL/GenBank/DDBJ whole genome shotgun (WGS) entry which is preliminary data.</text>
</comment>
<dbReference type="InterPro" id="IPR009319">
    <property type="entry name" value="Phage_A118_VSP1"/>
</dbReference>
<dbReference type="EMBL" id="BAABBW010000004">
    <property type="protein sequence ID" value="GAA4176553.1"/>
    <property type="molecule type" value="Genomic_DNA"/>
</dbReference>
<feature type="domain" description="tRNA nuclease CdiA C-terminal" evidence="2">
    <location>
        <begin position="470"/>
        <end position="538"/>
    </location>
</feature>
<evidence type="ECO:0000256" key="1">
    <source>
        <dbReference type="SAM" id="MobiDB-lite"/>
    </source>
</evidence>
<sequence>MVQYVPDPDLTHAQLVEDLGRDIADLYSDIEFRLLTELRRRVARGLEVFPSMTERLNTIRQLEAFSREALQGVDAQQLADRIIDIATAQGTQAAAAMLGAADHLPRASGFGLAPASVNAAIALRLDLTNKLEALNQRILRFDSDAYQRMVSLISPDVLTGTSTLQVTQRAIVQRFLNEGITGFVDKADRNWRIGSYAEMATRTATQRAWQDAAVAQMQASGVSLVSIIASLSACSRCRPWAGLVLSSDGTLGDVTVPDARTGAPTVIHIDGTLQQARDGGWGHPNDKCSVVGYLPGVTQLQDPSTLDPAMEKAQDRLRALERQVRQSKRDAATALDPRARAEALADVKATQAQIRKHVATTGVSRRSYREQLGFADGGTENPRGRGTPKPSPSQARSVPDSFAAGMSKPSTYARPDVTSLRAAGAVVEDGSTFSKAERAISTWLSGAGHPVWAVRRSDTEKRPDAILARSGQTLEMKTSESGNTKTILTQIRTARRQAGRIVIDVRGAKTPVSEKSARDIAAQAMQRYTDIDGLLIIGDGFAVGLP</sequence>
<evidence type="ECO:0000259" key="2">
    <source>
        <dbReference type="Pfam" id="PF18451"/>
    </source>
</evidence>
<dbReference type="RefSeq" id="WP_344754686.1">
    <property type="nucleotide sequence ID" value="NZ_BAABBW010000004.1"/>
</dbReference>
<dbReference type="Pfam" id="PF18451">
    <property type="entry name" value="CdiA_C"/>
    <property type="match status" value="1"/>
</dbReference>
<dbReference type="Gene3D" id="3.40.1350.120">
    <property type="match status" value="1"/>
</dbReference>
<dbReference type="InterPro" id="IPR040559">
    <property type="entry name" value="CdiA_C"/>
</dbReference>
<proteinExistence type="predicted"/>
<keyword evidence="4" id="KW-1185">Reference proteome</keyword>
<evidence type="ECO:0000313" key="3">
    <source>
        <dbReference type="EMBL" id="GAA4176553.1"/>
    </source>
</evidence>
<gene>
    <name evidence="3" type="ORF">GCM10022287_23950</name>
</gene>
<dbReference type="Pfam" id="PF06152">
    <property type="entry name" value="Phage_min_cap2"/>
    <property type="match status" value="1"/>
</dbReference>
<dbReference type="Proteomes" id="UP001501079">
    <property type="component" value="Unassembled WGS sequence"/>
</dbReference>
<protein>
    <recommendedName>
        <fullName evidence="2">tRNA nuclease CdiA C-terminal domain-containing protein</fullName>
    </recommendedName>
</protein>
<evidence type="ECO:0000313" key="4">
    <source>
        <dbReference type="Proteomes" id="UP001501079"/>
    </source>
</evidence>